<evidence type="ECO:0000256" key="1">
    <source>
        <dbReference type="SAM" id="MobiDB-lite"/>
    </source>
</evidence>
<feature type="region of interest" description="Disordered" evidence="1">
    <location>
        <begin position="1"/>
        <end position="26"/>
    </location>
</feature>
<dbReference type="Proteomes" id="UP001497623">
    <property type="component" value="Unassembled WGS sequence"/>
</dbReference>
<dbReference type="AlphaFoldDB" id="A0AAV2R8E3"/>
<gene>
    <name evidence="2" type="ORF">MNOR_LOCUS22026</name>
</gene>
<proteinExistence type="predicted"/>
<accession>A0AAV2R8E3</accession>
<dbReference type="EMBL" id="CAXKWB010018193">
    <property type="protein sequence ID" value="CAL4120399.1"/>
    <property type="molecule type" value="Genomic_DNA"/>
</dbReference>
<sequence length="228" mass="27064">MNESETLREEENKEKLEKENAELLNNEKLEKDTAELLDKEKKNEKVIKIIEETGNRSRMHSWAGVEEINTTREMVSEIVRKNGDNKRKRGRPKAKTTHKLVPKAKSMIQVRVNYIDKRIKETEDDSEEKSEDSMSPEKKRQKNDNKISEEKSSDINNKGNKEKSKEHERKQKENEENEISIWSEEDVNIWDKHLMKQKEYTLLKKCIDCGDKYGAEYESKTKRELYNM</sequence>
<keyword evidence="3" id="KW-1185">Reference proteome</keyword>
<name>A0AAV2R8E3_MEGNR</name>
<reference evidence="2 3" key="1">
    <citation type="submission" date="2024-05" db="EMBL/GenBank/DDBJ databases">
        <authorList>
            <person name="Wallberg A."/>
        </authorList>
    </citation>
    <scope>NUCLEOTIDE SEQUENCE [LARGE SCALE GENOMIC DNA]</scope>
</reference>
<feature type="compositionally biased region" description="Basic and acidic residues" evidence="1">
    <location>
        <begin position="131"/>
        <end position="174"/>
    </location>
</feature>
<feature type="compositionally biased region" description="Basic residues" evidence="1">
    <location>
        <begin position="86"/>
        <end position="102"/>
    </location>
</feature>
<protein>
    <submittedName>
        <fullName evidence="2">Uncharacterized protein</fullName>
    </submittedName>
</protein>
<evidence type="ECO:0000313" key="2">
    <source>
        <dbReference type="EMBL" id="CAL4120399.1"/>
    </source>
</evidence>
<evidence type="ECO:0000313" key="3">
    <source>
        <dbReference type="Proteomes" id="UP001497623"/>
    </source>
</evidence>
<comment type="caution">
    <text evidence="2">The sequence shown here is derived from an EMBL/GenBank/DDBJ whole genome shotgun (WGS) entry which is preliminary data.</text>
</comment>
<organism evidence="2 3">
    <name type="scientific">Meganyctiphanes norvegica</name>
    <name type="common">Northern krill</name>
    <name type="synonym">Thysanopoda norvegica</name>
    <dbReference type="NCBI Taxonomy" id="48144"/>
    <lineage>
        <taxon>Eukaryota</taxon>
        <taxon>Metazoa</taxon>
        <taxon>Ecdysozoa</taxon>
        <taxon>Arthropoda</taxon>
        <taxon>Crustacea</taxon>
        <taxon>Multicrustacea</taxon>
        <taxon>Malacostraca</taxon>
        <taxon>Eumalacostraca</taxon>
        <taxon>Eucarida</taxon>
        <taxon>Euphausiacea</taxon>
        <taxon>Euphausiidae</taxon>
        <taxon>Meganyctiphanes</taxon>
    </lineage>
</organism>
<feature type="region of interest" description="Disordered" evidence="1">
    <location>
        <begin position="79"/>
        <end position="182"/>
    </location>
</feature>